<dbReference type="Pfam" id="PF13640">
    <property type="entry name" value="2OG-FeII_Oxy_3"/>
    <property type="match status" value="1"/>
</dbReference>
<keyword evidence="4" id="KW-0223">Dioxygenase</keyword>
<proteinExistence type="predicted"/>
<dbReference type="SMART" id="SM00702">
    <property type="entry name" value="P4Hc"/>
    <property type="match status" value="1"/>
</dbReference>
<gene>
    <name evidence="8" type="ORF">V5799_030428</name>
</gene>
<keyword evidence="5" id="KW-0560">Oxidoreductase</keyword>
<evidence type="ECO:0000256" key="1">
    <source>
        <dbReference type="ARBA" id="ARBA00001961"/>
    </source>
</evidence>
<dbReference type="GO" id="GO:0004656">
    <property type="term" value="F:procollagen-proline 4-dioxygenase activity"/>
    <property type="evidence" value="ECO:0007669"/>
    <property type="project" value="TreeGrafter"/>
</dbReference>
<feature type="domain" description="Fe2OG dioxygenase" evidence="7">
    <location>
        <begin position="203"/>
        <end position="310"/>
    </location>
</feature>
<evidence type="ECO:0000259" key="7">
    <source>
        <dbReference type="PROSITE" id="PS51471"/>
    </source>
</evidence>
<evidence type="ECO:0000256" key="2">
    <source>
        <dbReference type="ARBA" id="ARBA00022723"/>
    </source>
</evidence>
<evidence type="ECO:0000256" key="6">
    <source>
        <dbReference type="ARBA" id="ARBA00023004"/>
    </source>
</evidence>
<name>A0AAQ4ENT3_AMBAM</name>
<dbReference type="InterPro" id="IPR045054">
    <property type="entry name" value="P4HA-like"/>
</dbReference>
<dbReference type="AlphaFoldDB" id="A0AAQ4ENT3"/>
<keyword evidence="3" id="KW-0847">Vitamin C</keyword>
<keyword evidence="2" id="KW-0479">Metal-binding</keyword>
<dbReference type="GO" id="GO:0005506">
    <property type="term" value="F:iron ion binding"/>
    <property type="evidence" value="ECO:0007669"/>
    <property type="project" value="InterPro"/>
</dbReference>
<organism evidence="8 9">
    <name type="scientific">Amblyomma americanum</name>
    <name type="common">Lone star tick</name>
    <dbReference type="NCBI Taxonomy" id="6943"/>
    <lineage>
        <taxon>Eukaryota</taxon>
        <taxon>Metazoa</taxon>
        <taxon>Ecdysozoa</taxon>
        <taxon>Arthropoda</taxon>
        <taxon>Chelicerata</taxon>
        <taxon>Arachnida</taxon>
        <taxon>Acari</taxon>
        <taxon>Parasitiformes</taxon>
        <taxon>Ixodida</taxon>
        <taxon>Ixodoidea</taxon>
        <taxon>Ixodidae</taxon>
        <taxon>Amblyomminae</taxon>
        <taxon>Amblyomma</taxon>
    </lineage>
</organism>
<evidence type="ECO:0000256" key="5">
    <source>
        <dbReference type="ARBA" id="ARBA00023002"/>
    </source>
</evidence>
<sequence length="322" mass="35717">MISLAVHCAHREPTLAIEWADLGEEERRYAYFFEHYLGELVMLSATAVSKTWWGVVGYPPETFAMWPYRDAVIGFARSSFTSDSSFGKLCHSSRERDARPTSSLRCWMSSGKHGAASLAPFAVEELSSLEPRVWLIHDFLNAAECAALRQLPEALVAAEVMVSNEQGEVQESRTAALGWLEKNANTANVYHRAEIATGLSMESAEKLQLLNNGVGGHYMQHTDPVDSWLGPFNGDRLATLLVYLSDVAEGGATAFPLVGLSITPRRGSALFWFNLKENATGHWQQDESTQHGSCPVLRGSKWIATIWIHERAQAPDFNYTLP</sequence>
<keyword evidence="6" id="KW-0408">Iron</keyword>
<dbReference type="PROSITE" id="PS51471">
    <property type="entry name" value="FE2OG_OXY"/>
    <property type="match status" value="1"/>
</dbReference>
<dbReference type="Proteomes" id="UP001321473">
    <property type="component" value="Unassembled WGS sequence"/>
</dbReference>
<dbReference type="PANTHER" id="PTHR10869">
    <property type="entry name" value="PROLYL 4-HYDROXYLASE ALPHA SUBUNIT"/>
    <property type="match status" value="1"/>
</dbReference>
<comment type="cofactor">
    <cofactor evidence="1">
        <name>L-ascorbate</name>
        <dbReference type="ChEBI" id="CHEBI:38290"/>
    </cofactor>
</comment>
<evidence type="ECO:0000313" key="8">
    <source>
        <dbReference type="EMBL" id="KAK8776228.1"/>
    </source>
</evidence>
<evidence type="ECO:0000256" key="4">
    <source>
        <dbReference type="ARBA" id="ARBA00022964"/>
    </source>
</evidence>
<evidence type="ECO:0000313" key="9">
    <source>
        <dbReference type="Proteomes" id="UP001321473"/>
    </source>
</evidence>
<dbReference type="InterPro" id="IPR044862">
    <property type="entry name" value="Pro_4_hyd_alph_FE2OG_OXY"/>
</dbReference>
<reference evidence="8 9" key="1">
    <citation type="journal article" date="2023" name="Arcadia Sci">
        <title>De novo assembly of a long-read Amblyomma americanum tick genome.</title>
        <authorList>
            <person name="Chou S."/>
            <person name="Poskanzer K.E."/>
            <person name="Rollins M."/>
            <person name="Thuy-Boun P.S."/>
        </authorList>
    </citation>
    <scope>NUCLEOTIDE SEQUENCE [LARGE SCALE GENOMIC DNA]</scope>
    <source>
        <strain evidence="8">F_SG_1</strain>
        <tissue evidence="8">Salivary glands</tissue>
    </source>
</reference>
<dbReference type="InterPro" id="IPR006620">
    <property type="entry name" value="Pro_4_hyd_alph"/>
</dbReference>
<dbReference type="InterPro" id="IPR005123">
    <property type="entry name" value="Oxoglu/Fe-dep_dioxygenase_dom"/>
</dbReference>
<dbReference type="GO" id="GO:0031418">
    <property type="term" value="F:L-ascorbic acid binding"/>
    <property type="evidence" value="ECO:0007669"/>
    <property type="project" value="UniProtKB-KW"/>
</dbReference>
<dbReference type="EMBL" id="JARKHS020013221">
    <property type="protein sequence ID" value="KAK8776228.1"/>
    <property type="molecule type" value="Genomic_DNA"/>
</dbReference>
<accession>A0AAQ4ENT3</accession>
<comment type="caution">
    <text evidence="8">The sequence shown here is derived from an EMBL/GenBank/DDBJ whole genome shotgun (WGS) entry which is preliminary data.</text>
</comment>
<dbReference type="GO" id="GO:0005783">
    <property type="term" value="C:endoplasmic reticulum"/>
    <property type="evidence" value="ECO:0007669"/>
    <property type="project" value="TreeGrafter"/>
</dbReference>
<dbReference type="PANTHER" id="PTHR10869:SF244">
    <property type="entry name" value="PROLYL 4-HYDROXYLASE SUBUNIT ALPHA-2"/>
    <property type="match status" value="1"/>
</dbReference>
<keyword evidence="9" id="KW-1185">Reference proteome</keyword>
<evidence type="ECO:0000256" key="3">
    <source>
        <dbReference type="ARBA" id="ARBA00022896"/>
    </source>
</evidence>
<protein>
    <recommendedName>
        <fullName evidence="7">Fe2OG dioxygenase domain-containing protein</fullName>
    </recommendedName>
</protein>
<dbReference type="Gene3D" id="2.60.120.620">
    <property type="entry name" value="q2cbj1_9rhob like domain"/>
    <property type="match status" value="1"/>
</dbReference>